<dbReference type="Pfam" id="PF09312">
    <property type="entry name" value="SurA_N"/>
    <property type="match status" value="1"/>
</dbReference>
<feature type="region of interest" description="Disordered" evidence="7">
    <location>
        <begin position="473"/>
        <end position="623"/>
    </location>
</feature>
<proteinExistence type="predicted"/>
<dbReference type="PANTHER" id="PTHR47637">
    <property type="entry name" value="CHAPERONE SURA"/>
    <property type="match status" value="1"/>
</dbReference>
<protein>
    <recommendedName>
        <fullName evidence="8">PpiC domain-containing protein</fullName>
    </recommendedName>
</protein>
<evidence type="ECO:0000256" key="2">
    <source>
        <dbReference type="ARBA" id="ARBA00022764"/>
    </source>
</evidence>
<dbReference type="RefSeq" id="WP_188554759.1">
    <property type="nucleotide sequence ID" value="NZ_BMGT01000003.1"/>
</dbReference>
<name>A0A917HL26_9BACT</name>
<evidence type="ECO:0000256" key="4">
    <source>
        <dbReference type="ARBA" id="ARBA00023186"/>
    </source>
</evidence>
<comment type="caution">
    <text evidence="9">The sequence shown here is derived from an EMBL/GenBank/DDBJ whole genome shotgun (WGS) entry which is preliminary data.</text>
</comment>
<feature type="domain" description="PpiC" evidence="8">
    <location>
        <begin position="203"/>
        <end position="304"/>
    </location>
</feature>
<feature type="compositionally biased region" description="Basic and acidic residues" evidence="7">
    <location>
        <begin position="573"/>
        <end position="582"/>
    </location>
</feature>
<dbReference type="InterPro" id="IPR000297">
    <property type="entry name" value="PPIase_PpiC"/>
</dbReference>
<keyword evidence="2" id="KW-0574">Periplasm</keyword>
<keyword evidence="1" id="KW-0732">Signal</keyword>
<evidence type="ECO:0000256" key="7">
    <source>
        <dbReference type="SAM" id="MobiDB-lite"/>
    </source>
</evidence>
<evidence type="ECO:0000313" key="9">
    <source>
        <dbReference type="EMBL" id="GGG82365.1"/>
    </source>
</evidence>
<dbReference type="GO" id="GO:0003755">
    <property type="term" value="F:peptidyl-prolyl cis-trans isomerase activity"/>
    <property type="evidence" value="ECO:0007669"/>
    <property type="project" value="UniProtKB-KW"/>
</dbReference>
<dbReference type="InterPro" id="IPR027304">
    <property type="entry name" value="Trigger_fact/SurA_dom_sf"/>
</dbReference>
<dbReference type="InterPro" id="IPR046357">
    <property type="entry name" value="PPIase_dom_sf"/>
</dbReference>
<dbReference type="InterPro" id="IPR015391">
    <property type="entry name" value="SurA_N"/>
</dbReference>
<feature type="compositionally biased region" description="Low complexity" evidence="7">
    <location>
        <begin position="413"/>
        <end position="424"/>
    </location>
</feature>
<gene>
    <name evidence="9" type="ORF">GCM10011585_27410</name>
</gene>
<dbReference type="Gene3D" id="3.10.50.40">
    <property type="match status" value="1"/>
</dbReference>
<dbReference type="Pfam" id="PF00639">
    <property type="entry name" value="Rotamase"/>
    <property type="match status" value="1"/>
</dbReference>
<sequence>MTFRISQFAVVLGLSVLALPGVAQMPRYQSPVSVPEAPQPQLTLPTPAPITPNATVVEDVVARVNDQIINRSDVERAQTELLREDQQSNATPAEAAQRQKDLLRDMIDKQLLLSKAKELGLNADAEVIRRLDEIRKQNHLDSMEALEKAAAAQGVSFEDFKANIRDSILTQQVVRDEVGRRLQMTQGQEQAYYEAHKQDFAQPEQVRLSEILIPTPADANDAALAAAKAKADDIEAKLKAGAQFDELAKTQSSGSTAAQGGDLGEYKRGALSKVLEDQTFDLPAGQVTAPIRTRQGFVILKVTEHQAAGTPALKDIEPQVQEAMYMDQLQPALRTYLTKLREDAFIDLAPGFVDSGASPNESKPLFTAYAPPVAKKKNVQKKRRYESAGTGRFAAQKKVSTATPAAVAATGAAAATPVAAVTNSKGKKRSKKIKREKIRFGQAPRNALPAGPEQTAVGGDVGAGAASASAITAAPGAAMTNSEESAEQAAAADVNPLTPTQAAPTKKTRFASREKVVLAEKKATKARKAKEKAAATPAAATAQESADQKAQAAPLGLNGDTAKKKKKKKVKGAKKERLENKAKPSTAPPPPPAPTVNPSLGQGLGTAPATPAQPAAPAPTTPN</sequence>
<keyword evidence="3 6" id="KW-0697">Rotamase</keyword>
<dbReference type="Gene3D" id="1.10.4030.10">
    <property type="entry name" value="Porin chaperone SurA, peptide-binding domain"/>
    <property type="match status" value="1"/>
</dbReference>
<dbReference type="EMBL" id="BMGT01000003">
    <property type="protein sequence ID" value="GGG82365.1"/>
    <property type="molecule type" value="Genomic_DNA"/>
</dbReference>
<dbReference type="AlphaFoldDB" id="A0A917HL26"/>
<feature type="compositionally biased region" description="Pro residues" evidence="7">
    <location>
        <begin position="586"/>
        <end position="595"/>
    </location>
</feature>
<dbReference type="SUPFAM" id="SSF54534">
    <property type="entry name" value="FKBP-like"/>
    <property type="match status" value="1"/>
</dbReference>
<evidence type="ECO:0000256" key="1">
    <source>
        <dbReference type="ARBA" id="ARBA00022729"/>
    </source>
</evidence>
<feature type="compositionally biased region" description="Low complexity" evidence="7">
    <location>
        <begin position="534"/>
        <end position="550"/>
    </location>
</feature>
<evidence type="ECO:0000256" key="3">
    <source>
        <dbReference type="ARBA" id="ARBA00023110"/>
    </source>
</evidence>
<evidence type="ECO:0000256" key="6">
    <source>
        <dbReference type="PROSITE-ProRule" id="PRU00278"/>
    </source>
</evidence>
<dbReference type="SUPFAM" id="SSF109998">
    <property type="entry name" value="Triger factor/SurA peptide-binding domain-like"/>
    <property type="match status" value="1"/>
</dbReference>
<reference evidence="9" key="2">
    <citation type="submission" date="2020-09" db="EMBL/GenBank/DDBJ databases">
        <authorList>
            <person name="Sun Q."/>
            <person name="Zhou Y."/>
        </authorList>
    </citation>
    <scope>NUCLEOTIDE SEQUENCE</scope>
    <source>
        <strain evidence="9">CGMCC 1.12997</strain>
    </source>
</reference>
<evidence type="ECO:0000259" key="8">
    <source>
        <dbReference type="PROSITE" id="PS50198"/>
    </source>
</evidence>
<reference evidence="9" key="1">
    <citation type="journal article" date="2014" name="Int. J. Syst. Evol. Microbiol.">
        <title>Complete genome sequence of Corynebacterium casei LMG S-19264T (=DSM 44701T), isolated from a smear-ripened cheese.</title>
        <authorList>
            <consortium name="US DOE Joint Genome Institute (JGI-PGF)"/>
            <person name="Walter F."/>
            <person name="Albersmeier A."/>
            <person name="Kalinowski J."/>
            <person name="Ruckert C."/>
        </authorList>
    </citation>
    <scope>NUCLEOTIDE SEQUENCE</scope>
    <source>
        <strain evidence="9">CGMCC 1.12997</strain>
    </source>
</reference>
<evidence type="ECO:0000313" key="10">
    <source>
        <dbReference type="Proteomes" id="UP000647241"/>
    </source>
</evidence>
<feature type="compositionally biased region" description="Pro residues" evidence="7">
    <location>
        <begin position="614"/>
        <end position="623"/>
    </location>
</feature>
<dbReference type="PROSITE" id="PS01096">
    <property type="entry name" value="PPIC_PPIASE_1"/>
    <property type="match status" value="1"/>
</dbReference>
<feature type="region of interest" description="Disordered" evidence="7">
    <location>
        <begin position="377"/>
        <end position="399"/>
    </location>
</feature>
<dbReference type="PANTHER" id="PTHR47637:SF1">
    <property type="entry name" value="CHAPERONE SURA"/>
    <property type="match status" value="1"/>
</dbReference>
<accession>A0A917HL26</accession>
<feature type="compositionally biased region" description="Basic residues" evidence="7">
    <location>
        <begin position="425"/>
        <end position="437"/>
    </location>
</feature>
<dbReference type="InterPro" id="IPR023058">
    <property type="entry name" value="PPIase_PpiC_CS"/>
</dbReference>
<organism evidence="9 10">
    <name type="scientific">Edaphobacter dinghuensis</name>
    <dbReference type="NCBI Taxonomy" id="1560005"/>
    <lineage>
        <taxon>Bacteria</taxon>
        <taxon>Pseudomonadati</taxon>
        <taxon>Acidobacteriota</taxon>
        <taxon>Terriglobia</taxon>
        <taxon>Terriglobales</taxon>
        <taxon>Acidobacteriaceae</taxon>
        <taxon>Edaphobacter</taxon>
    </lineage>
</organism>
<keyword evidence="4" id="KW-0143">Chaperone</keyword>
<feature type="compositionally biased region" description="Basic and acidic residues" evidence="7">
    <location>
        <begin position="511"/>
        <end position="523"/>
    </location>
</feature>
<dbReference type="Proteomes" id="UP000647241">
    <property type="component" value="Unassembled WGS sequence"/>
</dbReference>
<keyword evidence="5 6" id="KW-0413">Isomerase</keyword>
<dbReference type="InterPro" id="IPR050280">
    <property type="entry name" value="OMP_Chaperone_SurA"/>
</dbReference>
<keyword evidence="10" id="KW-1185">Reference proteome</keyword>
<feature type="compositionally biased region" description="Basic residues" evidence="7">
    <location>
        <begin position="563"/>
        <end position="572"/>
    </location>
</feature>
<evidence type="ECO:0000256" key="5">
    <source>
        <dbReference type="ARBA" id="ARBA00023235"/>
    </source>
</evidence>
<feature type="region of interest" description="Disordered" evidence="7">
    <location>
        <begin position="413"/>
        <end position="460"/>
    </location>
</feature>
<dbReference type="PROSITE" id="PS50198">
    <property type="entry name" value="PPIC_PPIASE_2"/>
    <property type="match status" value="1"/>
</dbReference>